<dbReference type="Proteomes" id="UP001151760">
    <property type="component" value="Unassembled WGS sequence"/>
</dbReference>
<protein>
    <submittedName>
        <fullName evidence="1">Uncharacterized protein</fullName>
    </submittedName>
</protein>
<name>A0ABQ5A2G2_9ASTR</name>
<evidence type="ECO:0000313" key="2">
    <source>
        <dbReference type="Proteomes" id="UP001151760"/>
    </source>
</evidence>
<sequence length="153" mass="17209">MADHIPLLESLAVDADSQRLHEQMKVWFLREVASEDCFAKDLHDQFSQVRADMEKRGQMMLELERIGGRGVVVDCLDHLRLMQKSDAEKHVSLRRMLLEARVETHEGSLLRIAWMIISLSSLNSSLTDFLRSSAFASTSGIGCADNNAHLTLG</sequence>
<organism evidence="1 2">
    <name type="scientific">Tanacetum coccineum</name>
    <dbReference type="NCBI Taxonomy" id="301880"/>
    <lineage>
        <taxon>Eukaryota</taxon>
        <taxon>Viridiplantae</taxon>
        <taxon>Streptophyta</taxon>
        <taxon>Embryophyta</taxon>
        <taxon>Tracheophyta</taxon>
        <taxon>Spermatophyta</taxon>
        <taxon>Magnoliopsida</taxon>
        <taxon>eudicotyledons</taxon>
        <taxon>Gunneridae</taxon>
        <taxon>Pentapetalae</taxon>
        <taxon>asterids</taxon>
        <taxon>campanulids</taxon>
        <taxon>Asterales</taxon>
        <taxon>Asteraceae</taxon>
        <taxon>Asteroideae</taxon>
        <taxon>Anthemideae</taxon>
        <taxon>Anthemidinae</taxon>
        <taxon>Tanacetum</taxon>
    </lineage>
</organism>
<dbReference type="EMBL" id="BQNB010011800">
    <property type="protein sequence ID" value="GJS95335.1"/>
    <property type="molecule type" value="Genomic_DNA"/>
</dbReference>
<proteinExistence type="predicted"/>
<evidence type="ECO:0000313" key="1">
    <source>
        <dbReference type="EMBL" id="GJS95335.1"/>
    </source>
</evidence>
<reference evidence="1" key="2">
    <citation type="submission" date="2022-01" db="EMBL/GenBank/DDBJ databases">
        <authorList>
            <person name="Yamashiro T."/>
            <person name="Shiraishi A."/>
            <person name="Satake H."/>
            <person name="Nakayama K."/>
        </authorList>
    </citation>
    <scope>NUCLEOTIDE SEQUENCE</scope>
</reference>
<comment type="caution">
    <text evidence="1">The sequence shown here is derived from an EMBL/GenBank/DDBJ whole genome shotgun (WGS) entry which is preliminary data.</text>
</comment>
<gene>
    <name evidence="1" type="ORF">Tco_0802303</name>
</gene>
<accession>A0ABQ5A2G2</accession>
<keyword evidence="2" id="KW-1185">Reference proteome</keyword>
<reference evidence="1" key="1">
    <citation type="journal article" date="2022" name="Int. J. Mol. Sci.">
        <title>Draft Genome of Tanacetum Coccineum: Genomic Comparison of Closely Related Tanacetum-Family Plants.</title>
        <authorList>
            <person name="Yamashiro T."/>
            <person name="Shiraishi A."/>
            <person name="Nakayama K."/>
            <person name="Satake H."/>
        </authorList>
    </citation>
    <scope>NUCLEOTIDE SEQUENCE</scope>
</reference>